<dbReference type="InterPro" id="IPR029463">
    <property type="entry name" value="Lys_MEP"/>
</dbReference>
<comment type="subcellular location">
    <subcellularLocation>
        <location evidence="2 15">Secreted</location>
    </subcellularLocation>
</comment>
<feature type="binding site" evidence="14">
    <location>
        <position position="310"/>
    </location>
    <ligand>
        <name>Zn(2+)</name>
        <dbReference type="ChEBI" id="CHEBI:29105"/>
        <note>catalytic</note>
    </ligand>
</feature>
<name>A0A2U3EP46_PURLI</name>
<gene>
    <name evidence="18" type="ORF">PCL_03482</name>
    <name evidence="17" type="ORF">Purlil1_5005</name>
</gene>
<dbReference type="Proteomes" id="UP000245956">
    <property type="component" value="Unassembled WGS sequence"/>
</dbReference>
<reference evidence="17 20" key="4">
    <citation type="journal article" date="2024" name="Microbiol. Resour. Announc.">
        <title>Genome annotations for the ascomycete fungi Trichoderma harzianum, Trichoderma aggressivum, and Purpureocillium lilacinum.</title>
        <authorList>
            <person name="Beijen E.P.W."/>
            <person name="Ohm R.A."/>
        </authorList>
    </citation>
    <scope>NUCLEOTIDE SEQUENCE [LARGE SCALE GENOMIC DNA]</scope>
    <source>
        <strain evidence="17 20">CBS 150709</strain>
    </source>
</reference>
<dbReference type="InterPro" id="IPR024079">
    <property type="entry name" value="MetalloPept_cat_dom_sf"/>
</dbReference>
<evidence type="ECO:0000256" key="12">
    <source>
        <dbReference type="ARBA" id="ARBA00023145"/>
    </source>
</evidence>
<feature type="binding site" evidence="14">
    <location>
        <position position="319"/>
    </location>
    <ligand>
        <name>Zn(2+)</name>
        <dbReference type="ChEBI" id="CHEBI:29105"/>
        <note>catalytic</note>
    </ligand>
</feature>
<dbReference type="GO" id="GO:0004222">
    <property type="term" value="F:metalloendopeptidase activity"/>
    <property type="evidence" value="ECO:0007669"/>
    <property type="project" value="InterPro"/>
</dbReference>
<evidence type="ECO:0000256" key="13">
    <source>
        <dbReference type="PIRSR" id="PIRSR601384-1"/>
    </source>
</evidence>
<dbReference type="Proteomes" id="UP001287286">
    <property type="component" value="Unassembled WGS sequence"/>
</dbReference>
<feature type="binding site" evidence="14">
    <location>
        <position position="306"/>
    </location>
    <ligand>
        <name>Zn(2+)</name>
        <dbReference type="ChEBI" id="CHEBI:29105"/>
        <note>catalytic</note>
    </ligand>
</feature>
<dbReference type="SMART" id="SM01351">
    <property type="entry name" value="Aspzincin_M35"/>
    <property type="match status" value="1"/>
</dbReference>
<comment type="similarity">
    <text evidence="3 15">Belongs to the peptidase M35 family.</text>
</comment>
<evidence type="ECO:0000256" key="1">
    <source>
        <dbReference type="ARBA" id="ARBA00001187"/>
    </source>
</evidence>
<keyword evidence="5 15" id="KW-0645">Protease</keyword>
<evidence type="ECO:0000256" key="6">
    <source>
        <dbReference type="ARBA" id="ARBA00022685"/>
    </source>
</evidence>
<keyword evidence="11 15" id="KW-0482">Metalloprotease</keyword>
<dbReference type="Gene3D" id="2.60.40.2970">
    <property type="match status" value="1"/>
</dbReference>
<dbReference type="CDD" id="cd11008">
    <property type="entry name" value="M35_deuterolysin_like"/>
    <property type="match status" value="1"/>
</dbReference>
<reference evidence="17" key="3">
    <citation type="submission" date="2023-11" db="EMBL/GenBank/DDBJ databases">
        <authorList>
            <person name="Beijen E."/>
            <person name="Ohm R.A."/>
        </authorList>
    </citation>
    <scope>NUCLEOTIDE SEQUENCE</scope>
    <source>
        <strain evidence="17">CBS 150709</strain>
    </source>
</reference>
<keyword evidence="9 15" id="KW-0378">Hydrolase</keyword>
<evidence type="ECO:0000256" key="10">
    <source>
        <dbReference type="ARBA" id="ARBA00022833"/>
    </source>
</evidence>
<dbReference type="AlphaFoldDB" id="A0A2U3EP46"/>
<evidence type="ECO:0000313" key="17">
    <source>
        <dbReference type="EMBL" id="KAK4090869.1"/>
    </source>
</evidence>
<proteinExistence type="inferred from homology"/>
<dbReference type="EMBL" id="JAWRVI010000014">
    <property type="protein sequence ID" value="KAK4090869.1"/>
    <property type="molecule type" value="Genomic_DNA"/>
</dbReference>
<evidence type="ECO:0000256" key="5">
    <source>
        <dbReference type="ARBA" id="ARBA00022670"/>
    </source>
</evidence>
<dbReference type="SUPFAM" id="SSF55486">
    <property type="entry name" value="Metalloproteases ('zincins'), catalytic domain"/>
    <property type="match status" value="1"/>
</dbReference>
<dbReference type="InterPro" id="IPR001384">
    <property type="entry name" value="Peptidase_M35"/>
</dbReference>
<keyword evidence="10 14" id="KW-0862">Zinc</keyword>
<evidence type="ECO:0000313" key="20">
    <source>
        <dbReference type="Proteomes" id="UP001287286"/>
    </source>
</evidence>
<evidence type="ECO:0000256" key="8">
    <source>
        <dbReference type="ARBA" id="ARBA00022729"/>
    </source>
</evidence>
<feature type="domain" description="Lysine-specific metallo-endopeptidase" evidence="16">
    <location>
        <begin position="211"/>
        <end position="348"/>
    </location>
</feature>
<comment type="function">
    <text evidence="15">Secreted metalloproteinase that allows assimilation of proteinaceous substrates. Shows high activities on basic nuclear substrates such as histone and protamine.</text>
</comment>
<evidence type="ECO:0000256" key="2">
    <source>
        <dbReference type="ARBA" id="ARBA00004613"/>
    </source>
</evidence>
<feature type="chain" id="PRO_5015370626" description="Neutral protease 2" evidence="15">
    <location>
        <begin position="23"/>
        <end position="354"/>
    </location>
</feature>
<keyword evidence="4 15" id="KW-0964">Secreted</keyword>
<reference evidence="18" key="1">
    <citation type="submission" date="2015-05" db="EMBL/GenBank/DDBJ databases">
        <authorList>
            <person name="Wang D.B."/>
            <person name="Wang M."/>
        </authorList>
    </citation>
    <scope>NUCLEOTIDE SEQUENCE</scope>
    <source>
        <strain evidence="18">36-1</strain>
    </source>
</reference>
<dbReference type="Pfam" id="PF02102">
    <property type="entry name" value="Peptidase_M35"/>
    <property type="match status" value="1"/>
</dbReference>
<comment type="catalytic activity">
    <reaction evidence="1 15">
        <text>Preferential cleavage of bonds with hydrophobic residues in P1'. Also 3-Asn-|-Gln-4 and 8-Gly-|-Ser-9 bonds in insulin B chain.</text>
        <dbReference type="EC" id="3.4.24.39"/>
    </reaction>
</comment>
<keyword evidence="20" id="KW-1185">Reference proteome</keyword>
<evidence type="ECO:0000313" key="19">
    <source>
        <dbReference type="Proteomes" id="UP000245956"/>
    </source>
</evidence>
<dbReference type="Gene3D" id="3.40.390.10">
    <property type="entry name" value="Collagenase (Catalytic Domain)"/>
    <property type="match status" value="1"/>
</dbReference>
<dbReference type="PRINTS" id="PR00768">
    <property type="entry name" value="DEUTEROLYSIN"/>
</dbReference>
<evidence type="ECO:0000256" key="9">
    <source>
        <dbReference type="ARBA" id="ARBA00022801"/>
    </source>
</evidence>
<dbReference type="GO" id="GO:0006508">
    <property type="term" value="P:proteolysis"/>
    <property type="evidence" value="ECO:0007669"/>
    <property type="project" value="UniProtKB-KW"/>
</dbReference>
<dbReference type="EMBL" id="LCWV01000001">
    <property type="protein sequence ID" value="PWI76288.1"/>
    <property type="molecule type" value="Genomic_DNA"/>
</dbReference>
<dbReference type="GO" id="GO:0046872">
    <property type="term" value="F:metal ion binding"/>
    <property type="evidence" value="ECO:0007669"/>
    <property type="project" value="UniProtKB-KW"/>
</dbReference>
<keyword evidence="7 14" id="KW-0479">Metal-binding</keyword>
<keyword evidence="8 15" id="KW-0732">Signal</keyword>
<evidence type="ECO:0000256" key="15">
    <source>
        <dbReference type="RuleBase" id="RU361126"/>
    </source>
</evidence>
<keyword evidence="6 15" id="KW-0165">Cleavage on pair of basic residues</keyword>
<comment type="caution">
    <text evidence="18">The sequence shown here is derived from an EMBL/GenBank/DDBJ whole genome shotgun (WGS) entry which is preliminary data.</text>
</comment>
<organism evidence="18 19">
    <name type="scientific">Purpureocillium lilacinum</name>
    <name type="common">Paecilomyces lilacinus</name>
    <dbReference type="NCBI Taxonomy" id="33203"/>
    <lineage>
        <taxon>Eukaryota</taxon>
        <taxon>Fungi</taxon>
        <taxon>Dikarya</taxon>
        <taxon>Ascomycota</taxon>
        <taxon>Pezizomycotina</taxon>
        <taxon>Sordariomycetes</taxon>
        <taxon>Hypocreomycetidae</taxon>
        <taxon>Hypocreales</taxon>
        <taxon>Ophiocordycipitaceae</taxon>
        <taxon>Purpureocillium</taxon>
    </lineage>
</organism>
<evidence type="ECO:0000256" key="11">
    <source>
        <dbReference type="ARBA" id="ARBA00023049"/>
    </source>
</evidence>
<dbReference type="EC" id="3.4.24.39" evidence="15"/>
<evidence type="ECO:0000313" key="18">
    <source>
        <dbReference type="EMBL" id="PWI76288.1"/>
    </source>
</evidence>
<comment type="cofactor">
    <cofactor evidence="14 15">
        <name>Zn(2+)</name>
        <dbReference type="ChEBI" id="CHEBI:29105"/>
    </cofactor>
    <text evidence="14 15">Binds 1 zinc ion per subunit.</text>
</comment>
<evidence type="ECO:0000256" key="3">
    <source>
        <dbReference type="ARBA" id="ARBA00010279"/>
    </source>
</evidence>
<dbReference type="GO" id="GO:0005576">
    <property type="term" value="C:extracellular region"/>
    <property type="evidence" value="ECO:0007669"/>
    <property type="project" value="UniProtKB-SubCell"/>
</dbReference>
<evidence type="ECO:0000256" key="4">
    <source>
        <dbReference type="ARBA" id="ARBA00022525"/>
    </source>
</evidence>
<dbReference type="PANTHER" id="PTHR37016:SF3">
    <property type="entry name" value="NEUTRAL PROTEASE 2-RELATED"/>
    <property type="match status" value="1"/>
</dbReference>
<feature type="signal peptide" evidence="15">
    <location>
        <begin position="1"/>
        <end position="22"/>
    </location>
</feature>
<reference evidence="18 19" key="2">
    <citation type="journal article" date="2016" name="Front. Microbiol.">
        <title>Genome and transcriptome sequences reveal the specific parasitism of the nematophagous Purpureocillium lilacinum 36-1.</title>
        <authorList>
            <person name="Xie J."/>
            <person name="Li S."/>
            <person name="Mo C."/>
            <person name="Xiao X."/>
            <person name="Peng D."/>
            <person name="Wang G."/>
            <person name="Xiao Y."/>
        </authorList>
    </citation>
    <scope>NUCLEOTIDE SEQUENCE [LARGE SCALE GENOMIC DNA]</scope>
    <source>
        <strain evidence="18 19">36-1</strain>
    </source>
</reference>
<protein>
    <recommendedName>
        <fullName evidence="15">Neutral protease 2</fullName>
        <ecNumber evidence="15">3.4.24.39</ecNumber>
    </recommendedName>
    <alternativeName>
        <fullName evidence="15">Deuterolysin</fullName>
    </alternativeName>
</protein>
<evidence type="ECO:0000256" key="7">
    <source>
        <dbReference type="ARBA" id="ARBA00022723"/>
    </source>
</evidence>
<dbReference type="InterPro" id="IPR050414">
    <property type="entry name" value="Fungal_M35_metalloproteases"/>
</dbReference>
<evidence type="ECO:0000259" key="16">
    <source>
        <dbReference type="SMART" id="SM01351"/>
    </source>
</evidence>
<evidence type="ECO:0000256" key="14">
    <source>
        <dbReference type="PIRSR" id="PIRSR601384-2"/>
    </source>
</evidence>
<accession>A0A2U3EP46</accession>
<feature type="active site" evidence="13">
    <location>
        <position position="307"/>
    </location>
</feature>
<keyword evidence="12" id="KW-0865">Zymogen</keyword>
<sequence length="354" mass="38585">MALDSIMKSISAIIFLAVMGSGAPSTEKGALSPFDVKLELHGNSTLRVTITNKDDKAHKILKTGGLLCDTLNEKVRVFSGADRMDPVPFKGVHVHVAKHALNHSSFEIIAPGQRIETKFDAAEAHDLSSGGKFGFVADGFFAVADEQHNLVRSVPYVSNYLTAEIDGVASAAIHAAVHKRSRVQGDCQSQAARAIQADITHCARLAQRSQQEACQGTRRFVEYFKRSDPEARGIVSAVYGRIAQECSSMRSGAKFFCGDAMNQCSDAILAYTMPSMGLMAYCPGFYQTPYQSRGCHEQDQGNVVLHEVSHLRHIQGTEDYAGYGYDFIRSLPPQMNLNHADTYALFAQAVELGC</sequence>
<dbReference type="PANTHER" id="PTHR37016">
    <property type="match status" value="1"/>
</dbReference>